<feature type="compositionally biased region" description="Acidic residues" evidence="1">
    <location>
        <begin position="8"/>
        <end position="20"/>
    </location>
</feature>
<sequence length="95" mass="10597">MTRKKDKEEEDERTENDGSVEEGKASQMDSTDTDEPKQIHRFSVSYLCVAEGSHANETRERVHVLMVSSNRVCIMSSLAVLGEFVALVDDETSSS</sequence>
<accession>A0A016W5T6</accession>
<gene>
    <name evidence="2" type="primary">Acey_s0001.g63</name>
    <name evidence="2" type="ORF">Y032_0001g63</name>
</gene>
<reference evidence="3" key="1">
    <citation type="journal article" date="2015" name="Nat. Genet.">
        <title>The genome and transcriptome of the zoonotic hookworm Ancylostoma ceylanicum identify infection-specific gene families.</title>
        <authorList>
            <person name="Schwarz E.M."/>
            <person name="Hu Y."/>
            <person name="Antoshechkin I."/>
            <person name="Miller M.M."/>
            <person name="Sternberg P.W."/>
            <person name="Aroian R.V."/>
        </authorList>
    </citation>
    <scope>NUCLEOTIDE SEQUENCE</scope>
    <source>
        <strain evidence="3">HY135</strain>
    </source>
</reference>
<comment type="caution">
    <text evidence="2">The sequence shown here is derived from an EMBL/GenBank/DDBJ whole genome shotgun (WGS) entry which is preliminary data.</text>
</comment>
<evidence type="ECO:0000313" key="2">
    <source>
        <dbReference type="EMBL" id="EYC34627.1"/>
    </source>
</evidence>
<dbReference type="EMBL" id="JARK01001337">
    <property type="protein sequence ID" value="EYC34627.1"/>
    <property type="molecule type" value="Genomic_DNA"/>
</dbReference>
<organism evidence="2 3">
    <name type="scientific">Ancylostoma ceylanicum</name>
    <dbReference type="NCBI Taxonomy" id="53326"/>
    <lineage>
        <taxon>Eukaryota</taxon>
        <taxon>Metazoa</taxon>
        <taxon>Ecdysozoa</taxon>
        <taxon>Nematoda</taxon>
        <taxon>Chromadorea</taxon>
        <taxon>Rhabditida</taxon>
        <taxon>Rhabditina</taxon>
        <taxon>Rhabditomorpha</taxon>
        <taxon>Strongyloidea</taxon>
        <taxon>Ancylostomatidae</taxon>
        <taxon>Ancylostomatinae</taxon>
        <taxon>Ancylostoma</taxon>
    </lineage>
</organism>
<keyword evidence="3" id="KW-1185">Reference proteome</keyword>
<name>A0A016W5T6_9BILA</name>
<protein>
    <submittedName>
        <fullName evidence="2">Uncharacterized protein</fullName>
    </submittedName>
</protein>
<evidence type="ECO:0000256" key="1">
    <source>
        <dbReference type="SAM" id="MobiDB-lite"/>
    </source>
</evidence>
<evidence type="ECO:0000313" key="3">
    <source>
        <dbReference type="Proteomes" id="UP000024635"/>
    </source>
</evidence>
<dbReference type="Proteomes" id="UP000024635">
    <property type="component" value="Unassembled WGS sequence"/>
</dbReference>
<proteinExistence type="predicted"/>
<feature type="region of interest" description="Disordered" evidence="1">
    <location>
        <begin position="1"/>
        <end position="37"/>
    </location>
</feature>
<dbReference type="AlphaFoldDB" id="A0A016W5T6"/>